<dbReference type="PROSITE" id="PS01124">
    <property type="entry name" value="HTH_ARAC_FAMILY_2"/>
    <property type="match status" value="1"/>
</dbReference>
<evidence type="ECO:0000256" key="7">
    <source>
        <dbReference type="ARBA" id="ARBA00023015"/>
    </source>
</evidence>
<reference evidence="12 13" key="2">
    <citation type="submission" date="2018-03" db="EMBL/GenBank/DDBJ databases">
        <authorList>
            <person name="Keele B.F."/>
        </authorList>
    </citation>
    <scope>NUCLEOTIDE SEQUENCE [LARGE SCALE GENOMIC DNA]</scope>
    <source>
        <strain evidence="12 13">CCALA 016</strain>
    </source>
</reference>
<evidence type="ECO:0000313" key="12">
    <source>
        <dbReference type="EMBL" id="PSF35421.1"/>
    </source>
</evidence>
<dbReference type="AlphaFoldDB" id="A0A2T1LUX5"/>
<dbReference type="InterPro" id="IPR014048">
    <property type="entry name" value="MethylDNA_cys_MeTrfase_DNA-bd"/>
</dbReference>
<dbReference type="PROSITE" id="PS00374">
    <property type="entry name" value="MGMT"/>
    <property type="match status" value="1"/>
</dbReference>
<evidence type="ECO:0000256" key="9">
    <source>
        <dbReference type="ARBA" id="ARBA00023204"/>
    </source>
</evidence>
<dbReference type="FunFam" id="1.10.10.10:FF:000214">
    <property type="entry name" value="Methylated-DNA--protein-cysteine methyltransferase"/>
    <property type="match status" value="1"/>
</dbReference>
<sequence length="290" mass="32789">MNATLETNLFNSEDYQRIAKAIAFFRQNHLTHPDLITVAHHVNLSEYHFQRLFTKWVGISPKRFLQYLTLEYAKTKIAQSKNLLDLTLDVGLSSPGRLHDLFINLEAMSPGEFKAQGEGLEIRYGVHDTPFGQALIATTVRGICNLFFLSSVETDDFERMLYLEWKKANIVQDRSATQEICEQIFQPSTLKSQKPLPLLVKGTNFQVQVWKALLNLPLGSMTTYQTLASMIGCPTSARAVGNAVGQNPIAYLIPCHRVIRETGELGGYRWEIARKSLILGWEACLIEDNL</sequence>
<dbReference type="InterPro" id="IPR009057">
    <property type="entry name" value="Homeodomain-like_sf"/>
</dbReference>
<dbReference type="PANTHER" id="PTHR10815">
    <property type="entry name" value="METHYLATED-DNA--PROTEIN-CYSTEINE METHYLTRANSFERASE"/>
    <property type="match status" value="1"/>
</dbReference>
<dbReference type="SUPFAM" id="SSF46689">
    <property type="entry name" value="Homeodomain-like"/>
    <property type="match status" value="1"/>
</dbReference>
<evidence type="ECO:0000256" key="4">
    <source>
        <dbReference type="ARBA" id="ARBA00022603"/>
    </source>
</evidence>
<dbReference type="SMART" id="SM00342">
    <property type="entry name" value="HTH_ARAC"/>
    <property type="match status" value="1"/>
</dbReference>
<evidence type="ECO:0000256" key="3">
    <source>
        <dbReference type="ARBA" id="ARBA00011918"/>
    </source>
</evidence>
<dbReference type="GO" id="GO:0032259">
    <property type="term" value="P:methylation"/>
    <property type="evidence" value="ECO:0007669"/>
    <property type="project" value="UniProtKB-KW"/>
</dbReference>
<keyword evidence="5 12" id="KW-0808">Transferase</keyword>
<accession>A0A2T1LUX5</accession>
<dbReference type="OrthoDB" id="9802228at2"/>
<dbReference type="SUPFAM" id="SSF53155">
    <property type="entry name" value="Methylated DNA-protein cysteine methyltransferase domain"/>
    <property type="match status" value="1"/>
</dbReference>
<evidence type="ECO:0000256" key="8">
    <source>
        <dbReference type="ARBA" id="ARBA00023163"/>
    </source>
</evidence>
<evidence type="ECO:0000259" key="11">
    <source>
        <dbReference type="PROSITE" id="PS01124"/>
    </source>
</evidence>
<protein>
    <recommendedName>
        <fullName evidence="3">methylated-DNA--[protein]-cysteine S-methyltransferase</fullName>
        <ecNumber evidence="3">2.1.1.63</ecNumber>
    </recommendedName>
</protein>
<dbReference type="GO" id="GO:0043565">
    <property type="term" value="F:sequence-specific DNA binding"/>
    <property type="evidence" value="ECO:0007669"/>
    <property type="project" value="InterPro"/>
</dbReference>
<dbReference type="Gene3D" id="3.30.160.70">
    <property type="entry name" value="Methylated DNA-protein cysteine methyltransferase domain"/>
    <property type="match status" value="1"/>
</dbReference>
<reference evidence="12 13" key="1">
    <citation type="submission" date="2018-03" db="EMBL/GenBank/DDBJ databases">
        <title>The ancient ancestry and fast evolution of plastids.</title>
        <authorList>
            <person name="Moore K.R."/>
            <person name="Magnabosco C."/>
            <person name="Momper L."/>
            <person name="Gold D.A."/>
            <person name="Bosak T."/>
            <person name="Fournier G.P."/>
        </authorList>
    </citation>
    <scope>NUCLEOTIDE SEQUENCE [LARGE SCALE GENOMIC DNA]</scope>
    <source>
        <strain evidence="12 13">CCALA 016</strain>
    </source>
</reference>
<evidence type="ECO:0000256" key="2">
    <source>
        <dbReference type="ARBA" id="ARBA00008711"/>
    </source>
</evidence>
<dbReference type="Gene3D" id="1.10.10.10">
    <property type="entry name" value="Winged helix-like DNA-binding domain superfamily/Winged helix DNA-binding domain"/>
    <property type="match status" value="1"/>
</dbReference>
<comment type="catalytic activity">
    <reaction evidence="10">
        <text>a 6-O-methyl-2'-deoxyguanosine in DNA + L-cysteinyl-[protein] = S-methyl-L-cysteinyl-[protein] + a 2'-deoxyguanosine in DNA</text>
        <dbReference type="Rhea" id="RHEA:24000"/>
        <dbReference type="Rhea" id="RHEA-COMP:10131"/>
        <dbReference type="Rhea" id="RHEA-COMP:10132"/>
        <dbReference type="Rhea" id="RHEA-COMP:11367"/>
        <dbReference type="Rhea" id="RHEA-COMP:11368"/>
        <dbReference type="ChEBI" id="CHEBI:29950"/>
        <dbReference type="ChEBI" id="CHEBI:82612"/>
        <dbReference type="ChEBI" id="CHEBI:85445"/>
        <dbReference type="ChEBI" id="CHEBI:85448"/>
        <dbReference type="EC" id="2.1.1.63"/>
    </reaction>
</comment>
<keyword evidence="4 12" id="KW-0489">Methyltransferase</keyword>
<dbReference type="Proteomes" id="UP000239001">
    <property type="component" value="Unassembled WGS sequence"/>
</dbReference>
<dbReference type="GO" id="GO:0006281">
    <property type="term" value="P:DNA repair"/>
    <property type="evidence" value="ECO:0007669"/>
    <property type="project" value="UniProtKB-KW"/>
</dbReference>
<comment type="caution">
    <text evidence="12">The sequence shown here is derived from an EMBL/GenBank/DDBJ whole genome shotgun (WGS) entry which is preliminary data.</text>
</comment>
<keyword evidence="8" id="KW-0804">Transcription</keyword>
<dbReference type="InterPro" id="IPR036631">
    <property type="entry name" value="MGMT_N_sf"/>
</dbReference>
<dbReference type="Gene3D" id="1.10.10.60">
    <property type="entry name" value="Homeodomain-like"/>
    <property type="match status" value="1"/>
</dbReference>
<dbReference type="InterPro" id="IPR036388">
    <property type="entry name" value="WH-like_DNA-bd_sf"/>
</dbReference>
<dbReference type="SUPFAM" id="SSF46767">
    <property type="entry name" value="Methylated DNA-protein cysteine methyltransferase, C-terminal domain"/>
    <property type="match status" value="1"/>
</dbReference>
<evidence type="ECO:0000313" key="13">
    <source>
        <dbReference type="Proteomes" id="UP000239001"/>
    </source>
</evidence>
<dbReference type="InterPro" id="IPR018060">
    <property type="entry name" value="HTH_AraC"/>
</dbReference>
<evidence type="ECO:0000256" key="6">
    <source>
        <dbReference type="ARBA" id="ARBA00022763"/>
    </source>
</evidence>
<evidence type="ECO:0000256" key="10">
    <source>
        <dbReference type="ARBA" id="ARBA00049348"/>
    </source>
</evidence>
<dbReference type="CDD" id="cd06445">
    <property type="entry name" value="ATase"/>
    <property type="match status" value="1"/>
</dbReference>
<gene>
    <name evidence="12" type="ORF">C7H19_16710</name>
</gene>
<dbReference type="RefSeq" id="WP_106458061.1">
    <property type="nucleotide sequence ID" value="NZ_PXOH01000020.1"/>
</dbReference>
<organism evidence="12 13">
    <name type="scientific">Aphanothece hegewaldii CCALA 016</name>
    <dbReference type="NCBI Taxonomy" id="2107694"/>
    <lineage>
        <taxon>Bacteria</taxon>
        <taxon>Bacillati</taxon>
        <taxon>Cyanobacteriota</taxon>
        <taxon>Cyanophyceae</taxon>
        <taxon>Oscillatoriophycideae</taxon>
        <taxon>Chroococcales</taxon>
        <taxon>Aphanothecaceae</taxon>
        <taxon>Aphanothece</taxon>
    </lineage>
</organism>
<dbReference type="InterPro" id="IPR036217">
    <property type="entry name" value="MethylDNA_cys_MeTrfase_DNAb"/>
</dbReference>
<dbReference type="InterPro" id="IPR001497">
    <property type="entry name" value="MethylDNA_cys_MeTrfase_AS"/>
</dbReference>
<dbReference type="Pfam" id="PF01035">
    <property type="entry name" value="DNA_binding_1"/>
    <property type="match status" value="1"/>
</dbReference>
<dbReference type="NCBIfam" id="TIGR00589">
    <property type="entry name" value="ogt"/>
    <property type="match status" value="1"/>
</dbReference>
<comment type="similarity">
    <text evidence="2">Belongs to the MGMT family.</text>
</comment>
<name>A0A2T1LUX5_9CHRO</name>
<comment type="catalytic activity">
    <reaction evidence="1">
        <text>a 4-O-methyl-thymidine in DNA + L-cysteinyl-[protein] = a thymidine in DNA + S-methyl-L-cysteinyl-[protein]</text>
        <dbReference type="Rhea" id="RHEA:53428"/>
        <dbReference type="Rhea" id="RHEA-COMP:10131"/>
        <dbReference type="Rhea" id="RHEA-COMP:10132"/>
        <dbReference type="Rhea" id="RHEA-COMP:13555"/>
        <dbReference type="Rhea" id="RHEA-COMP:13556"/>
        <dbReference type="ChEBI" id="CHEBI:29950"/>
        <dbReference type="ChEBI" id="CHEBI:82612"/>
        <dbReference type="ChEBI" id="CHEBI:137386"/>
        <dbReference type="ChEBI" id="CHEBI:137387"/>
        <dbReference type="EC" id="2.1.1.63"/>
    </reaction>
</comment>
<dbReference type="PANTHER" id="PTHR10815:SF13">
    <property type="entry name" value="METHYLATED-DNA--PROTEIN-CYSTEINE METHYLTRANSFERASE"/>
    <property type="match status" value="1"/>
</dbReference>
<dbReference type="GO" id="GO:0003700">
    <property type="term" value="F:DNA-binding transcription factor activity"/>
    <property type="evidence" value="ECO:0007669"/>
    <property type="project" value="InterPro"/>
</dbReference>
<dbReference type="Pfam" id="PF12833">
    <property type="entry name" value="HTH_18"/>
    <property type="match status" value="1"/>
</dbReference>
<dbReference type="EC" id="2.1.1.63" evidence="3"/>
<dbReference type="GO" id="GO:0003908">
    <property type="term" value="F:methylated-DNA-[protein]-cysteine S-methyltransferase activity"/>
    <property type="evidence" value="ECO:0007669"/>
    <property type="project" value="UniProtKB-EC"/>
</dbReference>
<keyword evidence="13" id="KW-1185">Reference proteome</keyword>
<dbReference type="EMBL" id="PXOH01000020">
    <property type="protein sequence ID" value="PSF35421.1"/>
    <property type="molecule type" value="Genomic_DNA"/>
</dbReference>
<keyword evidence="6" id="KW-0227">DNA damage</keyword>
<proteinExistence type="inferred from homology"/>
<evidence type="ECO:0000256" key="1">
    <source>
        <dbReference type="ARBA" id="ARBA00001286"/>
    </source>
</evidence>
<keyword evidence="7" id="KW-0805">Transcription regulation</keyword>
<evidence type="ECO:0000256" key="5">
    <source>
        <dbReference type="ARBA" id="ARBA00022679"/>
    </source>
</evidence>
<keyword evidence="9" id="KW-0234">DNA repair</keyword>
<feature type="domain" description="HTH araC/xylS-type" evidence="11">
    <location>
        <begin position="19"/>
        <end position="116"/>
    </location>
</feature>